<accession>B8MFC3</accession>
<feature type="domain" description="Myb-like" evidence="2">
    <location>
        <begin position="231"/>
        <end position="281"/>
    </location>
</feature>
<dbReference type="SUPFAM" id="SSF46689">
    <property type="entry name" value="Homeodomain-like"/>
    <property type="match status" value="1"/>
</dbReference>
<dbReference type="InterPro" id="IPR001005">
    <property type="entry name" value="SANT/Myb"/>
</dbReference>
<organism evidence="3 4">
    <name type="scientific">Talaromyces stipitatus (strain ATCC 10500 / CBS 375.48 / QM 6759 / NRRL 1006)</name>
    <name type="common">Penicillium stipitatum</name>
    <dbReference type="NCBI Taxonomy" id="441959"/>
    <lineage>
        <taxon>Eukaryota</taxon>
        <taxon>Fungi</taxon>
        <taxon>Dikarya</taxon>
        <taxon>Ascomycota</taxon>
        <taxon>Pezizomycotina</taxon>
        <taxon>Eurotiomycetes</taxon>
        <taxon>Eurotiomycetidae</taxon>
        <taxon>Eurotiales</taxon>
        <taxon>Trichocomaceae</taxon>
        <taxon>Talaromyces</taxon>
        <taxon>Talaromyces sect. Talaromyces</taxon>
    </lineage>
</organism>
<dbReference type="InParanoid" id="B8MFC3"/>
<dbReference type="AlphaFoldDB" id="B8MFC3"/>
<dbReference type="SMART" id="SM00717">
    <property type="entry name" value="SANT"/>
    <property type="match status" value="1"/>
</dbReference>
<feature type="region of interest" description="Disordered" evidence="1">
    <location>
        <begin position="173"/>
        <end position="243"/>
    </location>
</feature>
<dbReference type="InterPro" id="IPR009057">
    <property type="entry name" value="Homeodomain-like_sf"/>
</dbReference>
<dbReference type="Proteomes" id="UP000001745">
    <property type="component" value="Unassembled WGS sequence"/>
</dbReference>
<dbReference type="PhylomeDB" id="B8MFC3"/>
<dbReference type="GeneID" id="8103705"/>
<sequence>MNDPLVIISGGKTTMPGGYSTKDPPSICLQDPSPPASVEQKRTRPRENNTVAVVIPAGQPPKPRTHRSAKRRYRAHPRTSTYRTASWDESDVSDDSDDEDYLDLTQDDPDRPTKRRKQLPVTKSVQLKPEIRSKLARLSLPDLSTVSRGLFSWDIYPSEILYSFSWTEERENSDHSQREADHKLDQDHDQNEMNSTREWKSHKSLEDETTGKPRSKQRDHHLNTRAAGSGRNHKHRKKWTEEENARLKRLREEENLSWSQIKKHFPDRTEGALQVQYSTALKDSASKSSATALRDNTGRDAGFSPSPETDFQRRRQHSLDTATERMIRSRPARARRAVEPYSP</sequence>
<feature type="compositionally biased region" description="Basic and acidic residues" evidence="1">
    <location>
        <begin position="173"/>
        <end position="211"/>
    </location>
</feature>
<dbReference type="Pfam" id="PF13921">
    <property type="entry name" value="Myb_DNA-bind_6"/>
    <property type="match status" value="1"/>
</dbReference>
<dbReference type="Gene3D" id="1.10.10.60">
    <property type="entry name" value="Homeodomain-like"/>
    <property type="match status" value="1"/>
</dbReference>
<dbReference type="OrthoDB" id="2143914at2759"/>
<dbReference type="RefSeq" id="XP_002483891.1">
    <property type="nucleotide sequence ID" value="XM_002483846.1"/>
</dbReference>
<evidence type="ECO:0000259" key="2">
    <source>
        <dbReference type="PROSITE" id="PS50090"/>
    </source>
</evidence>
<evidence type="ECO:0000313" key="3">
    <source>
        <dbReference type="EMBL" id="EED16657.1"/>
    </source>
</evidence>
<protein>
    <recommendedName>
        <fullName evidence="2">Myb-like domain-containing protein</fullName>
    </recommendedName>
</protein>
<dbReference type="OMA" id="TATERMI"/>
<feature type="compositionally biased region" description="Acidic residues" evidence="1">
    <location>
        <begin position="88"/>
        <end position="107"/>
    </location>
</feature>
<feature type="region of interest" description="Disordered" evidence="1">
    <location>
        <begin position="1"/>
        <end position="124"/>
    </location>
</feature>
<dbReference type="HOGENOM" id="CLU_809356_0_0_1"/>
<dbReference type="PROSITE" id="PS50090">
    <property type="entry name" value="MYB_LIKE"/>
    <property type="match status" value="1"/>
</dbReference>
<dbReference type="EMBL" id="EQ962656">
    <property type="protein sequence ID" value="EED16657.1"/>
    <property type="molecule type" value="Genomic_DNA"/>
</dbReference>
<dbReference type="eggNOG" id="ENOG502R6QQ">
    <property type="taxonomic scope" value="Eukaryota"/>
</dbReference>
<dbReference type="CDD" id="cd00167">
    <property type="entry name" value="SANT"/>
    <property type="match status" value="1"/>
</dbReference>
<feature type="region of interest" description="Disordered" evidence="1">
    <location>
        <begin position="280"/>
        <end position="343"/>
    </location>
</feature>
<reference evidence="4" key="1">
    <citation type="journal article" date="2015" name="Genome Announc.">
        <title>Genome sequence of the AIDS-associated pathogen Penicillium marneffei (ATCC18224) and its near taxonomic relative Talaromyces stipitatus (ATCC10500).</title>
        <authorList>
            <person name="Nierman W.C."/>
            <person name="Fedorova-Abrams N.D."/>
            <person name="Andrianopoulos A."/>
        </authorList>
    </citation>
    <scope>NUCLEOTIDE SEQUENCE [LARGE SCALE GENOMIC DNA]</scope>
    <source>
        <strain evidence="4">ATCC 10500 / CBS 375.48 / QM 6759 / NRRL 1006</strain>
    </source>
</reference>
<dbReference type="VEuPathDB" id="FungiDB:TSTA_017320"/>
<feature type="compositionally biased region" description="Basic residues" evidence="1">
    <location>
        <begin position="63"/>
        <end position="77"/>
    </location>
</feature>
<proteinExistence type="predicted"/>
<keyword evidence="4" id="KW-1185">Reference proteome</keyword>
<gene>
    <name evidence="3" type="ORF">TSTA_017320</name>
</gene>
<name>B8MFC3_TALSN</name>
<evidence type="ECO:0000313" key="4">
    <source>
        <dbReference type="Proteomes" id="UP000001745"/>
    </source>
</evidence>
<evidence type="ECO:0000256" key="1">
    <source>
        <dbReference type="SAM" id="MobiDB-lite"/>
    </source>
</evidence>
<feature type="compositionally biased region" description="Polar residues" evidence="1">
    <location>
        <begin position="280"/>
        <end position="291"/>
    </location>
</feature>